<feature type="compositionally biased region" description="Basic residues" evidence="1">
    <location>
        <begin position="187"/>
        <end position="198"/>
    </location>
</feature>
<gene>
    <name evidence="2" type="ORF">MRATA1EN1_LOCUS26315</name>
</gene>
<feature type="compositionally biased region" description="Polar residues" evidence="1">
    <location>
        <begin position="105"/>
        <end position="122"/>
    </location>
</feature>
<feature type="compositionally biased region" description="Low complexity" evidence="1">
    <location>
        <begin position="29"/>
        <end position="40"/>
    </location>
</feature>
<sequence length="264" mass="26653">FSHDLGPVLGAERPRPGAESSVGGGRGSRSGLCGSGQLRGAPRLGEGRTLGGDTSLGAGGGGSKAENVVPSGRARKADEASPVGLGDVAALTGPGEAEPKRLRSLSPSEAQDTILSQANGRRTSSRPEGPTASEEKGPETPDRHAAPPPTEPLVWAEIGKERPPDPRPRRRTPAAGFLATPAPAPARRGRGGARRRRCYGSASAAPDAGSAGTRPALPATRGQPGGVPPASGAPAPARGTRAVGHLGRRREAGLCPDLLPRRRG</sequence>
<feature type="non-terminal residue" evidence="2">
    <location>
        <position position="264"/>
    </location>
</feature>
<feature type="compositionally biased region" description="Basic and acidic residues" evidence="1">
    <location>
        <begin position="158"/>
        <end position="167"/>
    </location>
</feature>
<feature type="compositionally biased region" description="Low complexity" evidence="1">
    <location>
        <begin position="200"/>
        <end position="212"/>
    </location>
</feature>
<dbReference type="Proteomes" id="UP001176941">
    <property type="component" value="Chromosome 6"/>
</dbReference>
<feature type="region of interest" description="Disordered" evidence="1">
    <location>
        <begin position="1"/>
        <end position="264"/>
    </location>
</feature>
<evidence type="ECO:0000256" key="1">
    <source>
        <dbReference type="SAM" id="MobiDB-lite"/>
    </source>
</evidence>
<keyword evidence="3" id="KW-1185">Reference proteome</keyword>
<accession>A0ABN8ZTW1</accession>
<feature type="compositionally biased region" description="Low complexity" evidence="1">
    <location>
        <begin position="228"/>
        <end position="244"/>
    </location>
</feature>
<evidence type="ECO:0000313" key="3">
    <source>
        <dbReference type="Proteomes" id="UP001176941"/>
    </source>
</evidence>
<evidence type="ECO:0000313" key="2">
    <source>
        <dbReference type="EMBL" id="CAI9177353.1"/>
    </source>
</evidence>
<reference evidence="2" key="1">
    <citation type="submission" date="2023-04" db="EMBL/GenBank/DDBJ databases">
        <authorList>
            <consortium name="ELIXIR-Norway"/>
        </authorList>
    </citation>
    <scope>NUCLEOTIDE SEQUENCE [LARGE SCALE GENOMIC DNA]</scope>
</reference>
<protein>
    <submittedName>
        <fullName evidence="2">Uncharacterized protein</fullName>
    </submittedName>
</protein>
<organism evidence="2 3">
    <name type="scientific">Rangifer tarandus platyrhynchus</name>
    <name type="common">Svalbard reindeer</name>
    <dbReference type="NCBI Taxonomy" id="3082113"/>
    <lineage>
        <taxon>Eukaryota</taxon>
        <taxon>Metazoa</taxon>
        <taxon>Chordata</taxon>
        <taxon>Craniata</taxon>
        <taxon>Vertebrata</taxon>
        <taxon>Euteleostomi</taxon>
        <taxon>Mammalia</taxon>
        <taxon>Eutheria</taxon>
        <taxon>Laurasiatheria</taxon>
        <taxon>Artiodactyla</taxon>
        <taxon>Ruminantia</taxon>
        <taxon>Pecora</taxon>
        <taxon>Cervidae</taxon>
        <taxon>Odocoileinae</taxon>
        <taxon>Rangifer</taxon>
    </lineage>
</organism>
<feature type="compositionally biased region" description="Basic and acidic residues" evidence="1">
    <location>
        <begin position="133"/>
        <end position="145"/>
    </location>
</feature>
<name>A0ABN8ZTW1_RANTA</name>
<proteinExistence type="predicted"/>
<dbReference type="EMBL" id="OX459942">
    <property type="protein sequence ID" value="CAI9177353.1"/>
    <property type="molecule type" value="Genomic_DNA"/>
</dbReference>